<keyword evidence="3" id="KW-1185">Reference proteome</keyword>
<name>A0ABV2KWH1_9BACI</name>
<reference evidence="2 3" key="1">
    <citation type="submission" date="2024-06" db="EMBL/GenBank/DDBJ databases">
        <title>Genomic Encyclopedia of Type Strains, Phase IV (KMG-IV): sequencing the most valuable type-strain genomes for metagenomic binning, comparative biology and taxonomic classification.</title>
        <authorList>
            <person name="Goeker M."/>
        </authorList>
    </citation>
    <scope>NUCLEOTIDE SEQUENCE [LARGE SCALE GENOMIC DNA]</scope>
    <source>
        <strain evidence="2 3">DSM 23520</strain>
    </source>
</reference>
<evidence type="ECO:0000313" key="2">
    <source>
        <dbReference type="EMBL" id="MET3682916.1"/>
    </source>
</evidence>
<feature type="transmembrane region" description="Helical" evidence="1">
    <location>
        <begin position="31"/>
        <end position="51"/>
    </location>
</feature>
<organism evidence="2 3">
    <name type="scientific">Alkalibacillus flavidus</name>
    <dbReference type="NCBI Taxonomy" id="546021"/>
    <lineage>
        <taxon>Bacteria</taxon>
        <taxon>Bacillati</taxon>
        <taxon>Bacillota</taxon>
        <taxon>Bacilli</taxon>
        <taxon>Bacillales</taxon>
        <taxon>Bacillaceae</taxon>
        <taxon>Alkalibacillus</taxon>
    </lineage>
</organism>
<keyword evidence="1" id="KW-0472">Membrane</keyword>
<protein>
    <submittedName>
        <fullName evidence="2">Uncharacterized protein</fullName>
    </submittedName>
</protein>
<accession>A0ABV2KWH1</accession>
<keyword evidence="1" id="KW-1133">Transmembrane helix</keyword>
<gene>
    <name evidence="2" type="ORF">ABID56_001006</name>
</gene>
<proteinExistence type="predicted"/>
<evidence type="ECO:0000256" key="1">
    <source>
        <dbReference type="SAM" id="Phobius"/>
    </source>
</evidence>
<feature type="transmembrane region" description="Helical" evidence="1">
    <location>
        <begin position="7"/>
        <end position="25"/>
    </location>
</feature>
<dbReference type="Proteomes" id="UP001549167">
    <property type="component" value="Unassembled WGS sequence"/>
</dbReference>
<evidence type="ECO:0000313" key="3">
    <source>
        <dbReference type="Proteomes" id="UP001549167"/>
    </source>
</evidence>
<sequence length="61" mass="7060">MNTKIYIFLLVILGVNILRYGTYILEGGIRIYDTFLFLVNLIAFITVIVYTTRIVKLSETL</sequence>
<comment type="caution">
    <text evidence="2">The sequence shown here is derived from an EMBL/GenBank/DDBJ whole genome shotgun (WGS) entry which is preliminary data.</text>
</comment>
<keyword evidence="1" id="KW-0812">Transmembrane</keyword>
<dbReference type="EMBL" id="JBEPMX010000003">
    <property type="protein sequence ID" value="MET3682916.1"/>
    <property type="molecule type" value="Genomic_DNA"/>
</dbReference>